<proteinExistence type="predicted"/>
<keyword evidence="2" id="KW-1133">Transmembrane helix</keyword>
<feature type="transmembrane region" description="Helical" evidence="2">
    <location>
        <begin position="189"/>
        <end position="210"/>
    </location>
</feature>
<comment type="caution">
    <text evidence="4">The sequence shown here is derived from an EMBL/GenBank/DDBJ whole genome shotgun (WGS) entry which is preliminary data.</text>
</comment>
<dbReference type="RefSeq" id="WP_184990876.1">
    <property type="nucleotide sequence ID" value="NZ_BOMK01000078.1"/>
</dbReference>
<dbReference type="AlphaFoldDB" id="A0A7W7MNB7"/>
<evidence type="ECO:0000256" key="3">
    <source>
        <dbReference type="SAM" id="SignalP"/>
    </source>
</evidence>
<dbReference type="EMBL" id="JACHNH010000001">
    <property type="protein sequence ID" value="MBB4760836.1"/>
    <property type="molecule type" value="Genomic_DNA"/>
</dbReference>
<feature type="signal peptide" evidence="3">
    <location>
        <begin position="1"/>
        <end position="26"/>
    </location>
</feature>
<feature type="transmembrane region" description="Helical" evidence="2">
    <location>
        <begin position="230"/>
        <end position="255"/>
    </location>
</feature>
<protein>
    <recommendedName>
        <fullName evidence="6">Integral membrane protein</fullName>
    </recommendedName>
</protein>
<dbReference type="Proteomes" id="UP000578112">
    <property type="component" value="Unassembled WGS sequence"/>
</dbReference>
<keyword evidence="5" id="KW-1185">Reference proteome</keyword>
<gene>
    <name evidence="4" type="ORF">BJ971_001392</name>
</gene>
<organism evidence="4 5">
    <name type="scientific">Actinoplanes digitatis</name>
    <dbReference type="NCBI Taxonomy" id="1868"/>
    <lineage>
        <taxon>Bacteria</taxon>
        <taxon>Bacillati</taxon>
        <taxon>Actinomycetota</taxon>
        <taxon>Actinomycetes</taxon>
        <taxon>Micromonosporales</taxon>
        <taxon>Micromonosporaceae</taxon>
        <taxon>Actinoplanes</taxon>
    </lineage>
</organism>
<evidence type="ECO:0000313" key="4">
    <source>
        <dbReference type="EMBL" id="MBB4760836.1"/>
    </source>
</evidence>
<keyword evidence="2" id="KW-0472">Membrane</keyword>
<evidence type="ECO:0008006" key="6">
    <source>
        <dbReference type="Google" id="ProtNLM"/>
    </source>
</evidence>
<dbReference type="PROSITE" id="PS51257">
    <property type="entry name" value="PROKAR_LIPOPROTEIN"/>
    <property type="match status" value="1"/>
</dbReference>
<evidence type="ECO:0000256" key="2">
    <source>
        <dbReference type="SAM" id="Phobius"/>
    </source>
</evidence>
<accession>A0A7W7MNB7</accession>
<evidence type="ECO:0000256" key="1">
    <source>
        <dbReference type="SAM" id="MobiDB-lite"/>
    </source>
</evidence>
<feature type="region of interest" description="Disordered" evidence="1">
    <location>
        <begin position="261"/>
        <end position="281"/>
    </location>
</feature>
<reference evidence="4 5" key="1">
    <citation type="submission" date="2020-08" db="EMBL/GenBank/DDBJ databases">
        <title>Sequencing the genomes of 1000 actinobacteria strains.</title>
        <authorList>
            <person name="Klenk H.-P."/>
        </authorList>
    </citation>
    <scope>NUCLEOTIDE SEQUENCE [LARGE SCALE GENOMIC DNA]</scope>
    <source>
        <strain evidence="4 5">DSM 43149</strain>
    </source>
</reference>
<evidence type="ECO:0000313" key="5">
    <source>
        <dbReference type="Proteomes" id="UP000578112"/>
    </source>
</evidence>
<keyword evidence="2" id="KW-0812">Transmembrane</keyword>
<keyword evidence="3" id="KW-0732">Signal</keyword>
<sequence>MRTGVTWARAAAVAAALIVGCLGSAAAVRAGDFPGPPGEAAAIAAATTAVGLEPAGPSGAVVVCDYWCPDPGGEGVVSFDSPPDHTDTVAVTYDLSPAAAAEVEAAARSRLEVAGWRPGPDGELTRDGLAVLLPVAADMPAGVRVTVVVSKTVPPSAVALAAAGFVLGAILGGLLAARAARRFRRQGDAVRALAGTLTVLVTAVTFGYATTAALFLQHGGWPPDVQLAEFLLTVFPKMSIAVLAAAVAALALIALPPRRETPDPRPGLAAGHTESHGAARS</sequence>
<name>A0A7W7MNB7_9ACTN</name>
<feature type="chain" id="PRO_5030575871" description="Integral membrane protein" evidence="3">
    <location>
        <begin position="27"/>
        <end position="281"/>
    </location>
</feature>
<feature type="transmembrane region" description="Helical" evidence="2">
    <location>
        <begin position="157"/>
        <end position="177"/>
    </location>
</feature>